<name>A0AA39YWX4_9PEZI</name>
<keyword evidence="3" id="KW-1185">Reference proteome</keyword>
<evidence type="ECO:0000313" key="3">
    <source>
        <dbReference type="Proteomes" id="UP001174997"/>
    </source>
</evidence>
<reference evidence="2" key="1">
    <citation type="submission" date="2023-06" db="EMBL/GenBank/DDBJ databases">
        <title>Genome-scale phylogeny and comparative genomics of the fungal order Sordariales.</title>
        <authorList>
            <consortium name="Lawrence Berkeley National Laboratory"/>
            <person name="Hensen N."/>
            <person name="Bonometti L."/>
            <person name="Westerberg I."/>
            <person name="Brannstrom I.O."/>
            <person name="Guillou S."/>
            <person name="Cros-Aarteil S."/>
            <person name="Calhoun S."/>
            <person name="Haridas S."/>
            <person name="Kuo A."/>
            <person name="Mondo S."/>
            <person name="Pangilinan J."/>
            <person name="Riley R."/>
            <person name="Labutti K."/>
            <person name="Andreopoulos B."/>
            <person name="Lipzen A."/>
            <person name="Chen C."/>
            <person name="Yanf M."/>
            <person name="Daum C."/>
            <person name="Ng V."/>
            <person name="Clum A."/>
            <person name="Steindorff A."/>
            <person name="Ohm R."/>
            <person name="Martin F."/>
            <person name="Silar P."/>
            <person name="Natvig D."/>
            <person name="Lalanne C."/>
            <person name="Gautier V."/>
            <person name="Ament-Velasquez S.L."/>
            <person name="Kruys A."/>
            <person name="Hutchinson M.I."/>
            <person name="Powell A.J."/>
            <person name="Barry K."/>
            <person name="Miller A.N."/>
            <person name="Grigoriev I.V."/>
            <person name="Debuchy R."/>
            <person name="Gladieux P."/>
            <person name="Thoren M.H."/>
            <person name="Johannesson H."/>
        </authorList>
    </citation>
    <scope>NUCLEOTIDE SEQUENCE</scope>
    <source>
        <strain evidence="2">CBS 307.81</strain>
    </source>
</reference>
<dbReference type="EMBL" id="JAULSY010000177">
    <property type="protein sequence ID" value="KAK0659740.1"/>
    <property type="molecule type" value="Genomic_DNA"/>
</dbReference>
<organism evidence="2 3">
    <name type="scientific">Cercophora samala</name>
    <dbReference type="NCBI Taxonomy" id="330535"/>
    <lineage>
        <taxon>Eukaryota</taxon>
        <taxon>Fungi</taxon>
        <taxon>Dikarya</taxon>
        <taxon>Ascomycota</taxon>
        <taxon>Pezizomycotina</taxon>
        <taxon>Sordariomycetes</taxon>
        <taxon>Sordariomycetidae</taxon>
        <taxon>Sordariales</taxon>
        <taxon>Lasiosphaeriaceae</taxon>
        <taxon>Cercophora</taxon>
    </lineage>
</organism>
<protein>
    <submittedName>
        <fullName evidence="2">Uncharacterized protein</fullName>
    </submittedName>
</protein>
<dbReference type="AlphaFoldDB" id="A0AA39YWX4"/>
<proteinExistence type="predicted"/>
<gene>
    <name evidence="2" type="ORF">QBC41DRAFT_331325</name>
</gene>
<evidence type="ECO:0000256" key="1">
    <source>
        <dbReference type="SAM" id="MobiDB-lite"/>
    </source>
</evidence>
<feature type="region of interest" description="Disordered" evidence="1">
    <location>
        <begin position="1"/>
        <end position="77"/>
    </location>
</feature>
<accession>A0AA39YWX4</accession>
<dbReference type="Proteomes" id="UP001174997">
    <property type="component" value="Unassembled WGS sequence"/>
</dbReference>
<comment type="caution">
    <text evidence="2">The sequence shown here is derived from an EMBL/GenBank/DDBJ whole genome shotgun (WGS) entry which is preliminary data.</text>
</comment>
<evidence type="ECO:0000313" key="2">
    <source>
        <dbReference type="EMBL" id="KAK0659740.1"/>
    </source>
</evidence>
<sequence>MKARSIARFAAPLLNIQTPQPPQPRQVSISGMRSLDHQKSGDNTPNTRMDEKEPDTVPVAVEDDNDGRAHVDQYPNPKDFPFETGEVVWLFKTGYRALLGPFRITEAHPNDKFRIVKISDNTTYPEIVYGSDLRRDP</sequence>